<evidence type="ECO:0000313" key="3">
    <source>
        <dbReference type="Proteomes" id="UP000198769"/>
    </source>
</evidence>
<name>A0A1I4W4H6_CHROL</name>
<dbReference type="Gene3D" id="2.60.120.380">
    <property type="match status" value="1"/>
</dbReference>
<dbReference type="InterPro" id="IPR036116">
    <property type="entry name" value="FN3_sf"/>
</dbReference>
<dbReference type="Gene3D" id="2.60.40.10">
    <property type="entry name" value="Immunoglobulins"/>
    <property type="match status" value="1"/>
</dbReference>
<dbReference type="Proteomes" id="UP000198769">
    <property type="component" value="Unassembled WGS sequence"/>
</dbReference>
<reference evidence="3" key="1">
    <citation type="submission" date="2016-10" db="EMBL/GenBank/DDBJ databases">
        <authorList>
            <person name="Varghese N."/>
            <person name="Submissions S."/>
        </authorList>
    </citation>
    <scope>NUCLEOTIDE SEQUENCE [LARGE SCALE GENOMIC DNA]</scope>
    <source>
        <strain evidence="3">DSM 25575</strain>
    </source>
</reference>
<dbReference type="AlphaFoldDB" id="A0A1I4W4H6"/>
<dbReference type="InterPro" id="IPR003961">
    <property type="entry name" value="FN3_dom"/>
</dbReference>
<accession>A0A1I4W4H6</accession>
<feature type="domain" description="Fibronectin type-III" evidence="1">
    <location>
        <begin position="209"/>
        <end position="304"/>
    </location>
</feature>
<keyword evidence="3" id="KW-1185">Reference proteome</keyword>
<gene>
    <name evidence="2" type="ORF">SAMN05421594_0899</name>
</gene>
<evidence type="ECO:0000313" key="2">
    <source>
        <dbReference type="EMBL" id="SFN08342.1"/>
    </source>
</evidence>
<dbReference type="EMBL" id="FOVD01000001">
    <property type="protein sequence ID" value="SFN08342.1"/>
    <property type="molecule type" value="Genomic_DNA"/>
</dbReference>
<proteinExistence type="predicted"/>
<sequence>MLLMILLIMKRILLLSLLLIVSAFNAQINLNITSTNVGTAPISSFFSYSYVQQIYPKQELNATAAGNITGLTFYLDPSATINDSSDWTVYVGHTAKTAFTSGTDWIPAAQLTQVFTGTVTKTNNKVEVTFTTPFAYNNIDNLVIAAKENAQSIDINNFDEAFRVYPHLPYSTLYYKGDRAVVDPAAPPGGIRADYKSAVTISGLTPKAGPSCPFVNYPTNGTQFVSLLPNIRWLAVQGADSYKISLGTTPGGTDIVNQQSVTGVNFTPSTALNRDTNYYFKVTAVSAGLESLGCADITFKTIPPIPANDACSGAFAASAFPYEYTQSDAVSATNNNGFITSCADAMNDGTWFKFTGDGGQFTLGITMPAGSAYDPQMDIYSGTCSTLTCIKAVDAGGGGAAETYTFTTTAGTEYFINVGAYEETVDMPENVFTIKIIKL</sequence>
<evidence type="ECO:0000259" key="1">
    <source>
        <dbReference type="PROSITE" id="PS50853"/>
    </source>
</evidence>
<dbReference type="InterPro" id="IPR013783">
    <property type="entry name" value="Ig-like_fold"/>
</dbReference>
<organism evidence="2 3">
    <name type="scientific">Chryseobacterium oleae</name>
    <dbReference type="NCBI Taxonomy" id="491207"/>
    <lineage>
        <taxon>Bacteria</taxon>
        <taxon>Pseudomonadati</taxon>
        <taxon>Bacteroidota</taxon>
        <taxon>Flavobacteriia</taxon>
        <taxon>Flavobacteriales</taxon>
        <taxon>Weeksellaceae</taxon>
        <taxon>Chryseobacterium group</taxon>
        <taxon>Chryseobacterium</taxon>
    </lineage>
</organism>
<protein>
    <recommendedName>
        <fullName evidence="1">Fibronectin type-III domain-containing protein</fullName>
    </recommendedName>
</protein>
<dbReference type="SUPFAM" id="SSF49265">
    <property type="entry name" value="Fibronectin type III"/>
    <property type="match status" value="1"/>
</dbReference>
<dbReference type="PROSITE" id="PS50853">
    <property type="entry name" value="FN3"/>
    <property type="match status" value="1"/>
</dbReference>